<reference evidence="1" key="1">
    <citation type="submission" date="2022-11" db="EMBL/GenBank/DDBJ databases">
        <title>Genome Sequence of Boeremia exigua.</title>
        <authorList>
            <person name="Buettner E."/>
        </authorList>
    </citation>
    <scope>NUCLEOTIDE SEQUENCE</scope>
    <source>
        <strain evidence="1">CU02</strain>
    </source>
</reference>
<accession>A0ACC2IUG3</accession>
<protein>
    <submittedName>
        <fullName evidence="1">Uncharacterized protein</fullName>
    </submittedName>
</protein>
<dbReference type="Proteomes" id="UP001153331">
    <property type="component" value="Unassembled WGS sequence"/>
</dbReference>
<keyword evidence="2" id="KW-1185">Reference proteome</keyword>
<proteinExistence type="predicted"/>
<evidence type="ECO:0000313" key="2">
    <source>
        <dbReference type="Proteomes" id="UP001153331"/>
    </source>
</evidence>
<evidence type="ECO:0000313" key="1">
    <source>
        <dbReference type="EMBL" id="KAJ8118811.1"/>
    </source>
</evidence>
<organism evidence="1 2">
    <name type="scientific">Boeremia exigua</name>
    <dbReference type="NCBI Taxonomy" id="749465"/>
    <lineage>
        <taxon>Eukaryota</taxon>
        <taxon>Fungi</taxon>
        <taxon>Dikarya</taxon>
        <taxon>Ascomycota</taxon>
        <taxon>Pezizomycotina</taxon>
        <taxon>Dothideomycetes</taxon>
        <taxon>Pleosporomycetidae</taxon>
        <taxon>Pleosporales</taxon>
        <taxon>Pleosporineae</taxon>
        <taxon>Didymellaceae</taxon>
        <taxon>Boeremia</taxon>
    </lineage>
</organism>
<dbReference type="EMBL" id="JAPHNI010000009">
    <property type="protein sequence ID" value="KAJ8118811.1"/>
    <property type="molecule type" value="Genomic_DNA"/>
</dbReference>
<name>A0ACC2IUG3_9PLEO</name>
<sequence>MPVARAVWLRARDGEAPRGALLAVSTFCSSRSQIQQHLLAWDWASALAPATYSARDVYEVPLDRFLGAATGSDQIWPDLCRRAEYTMNSRVISEVRSLGSEDYRLQTDCKLGLICYGNLGGAYCSNRRYRPPSLGSCQAAPAMSMSALWNDAQRTRVRVFWRTPTYIDEEGNETVTDVVLGDFDIAFKLEDGKPRQTPYAVGNVMWRSTEGQTGIGVTKV</sequence>
<gene>
    <name evidence="1" type="ORF">OPT61_g297</name>
</gene>
<comment type="caution">
    <text evidence="1">The sequence shown here is derived from an EMBL/GenBank/DDBJ whole genome shotgun (WGS) entry which is preliminary data.</text>
</comment>